<comment type="caution">
    <text evidence="1">The sequence shown here is derived from an EMBL/GenBank/DDBJ whole genome shotgun (WGS) entry which is preliminary data.</text>
</comment>
<gene>
    <name evidence="1" type="primary">ATG4</name>
    <name evidence="1" type="ORF">LTS18_009780</name>
</gene>
<dbReference type="EMBL" id="JAWDJW010002675">
    <property type="protein sequence ID" value="KAK3077610.1"/>
    <property type="molecule type" value="Genomic_DNA"/>
</dbReference>
<keyword evidence="1" id="KW-0378">Hydrolase</keyword>
<reference evidence="1" key="1">
    <citation type="submission" date="2024-09" db="EMBL/GenBank/DDBJ databases">
        <title>Black Yeasts Isolated from many extreme environments.</title>
        <authorList>
            <person name="Coleine C."/>
            <person name="Stajich J.E."/>
            <person name="Selbmann L."/>
        </authorList>
    </citation>
    <scope>NUCLEOTIDE SEQUENCE</scope>
    <source>
        <strain evidence="1">CCFEE 5737</strain>
    </source>
</reference>
<organism evidence="1 2">
    <name type="scientific">Coniosporium uncinatum</name>
    <dbReference type="NCBI Taxonomy" id="93489"/>
    <lineage>
        <taxon>Eukaryota</taxon>
        <taxon>Fungi</taxon>
        <taxon>Dikarya</taxon>
        <taxon>Ascomycota</taxon>
        <taxon>Pezizomycotina</taxon>
        <taxon>Dothideomycetes</taxon>
        <taxon>Dothideomycetes incertae sedis</taxon>
        <taxon>Coniosporium</taxon>
    </lineage>
</organism>
<evidence type="ECO:0000313" key="2">
    <source>
        <dbReference type="Proteomes" id="UP001186974"/>
    </source>
</evidence>
<proteinExistence type="predicted"/>
<protein>
    <submittedName>
        <fullName evidence="1">Cysteine protease atg4</fullName>
    </submittedName>
</protein>
<evidence type="ECO:0000313" key="1">
    <source>
        <dbReference type="EMBL" id="KAK3077610.1"/>
    </source>
</evidence>
<accession>A0ACC3DLW1</accession>
<name>A0ACC3DLW1_9PEZI</name>
<keyword evidence="2" id="KW-1185">Reference proteome</keyword>
<dbReference type="Proteomes" id="UP001186974">
    <property type="component" value="Unassembled WGS sequence"/>
</dbReference>
<keyword evidence="1" id="KW-0645">Protease</keyword>
<sequence length="188" mass="20652">MTGDGSDVYEDSFMKVAKPSGGAFEPTLVLVGTRLGIDRVTPVYWEALKASVQMSQSMGIAGGRPSASHYFVGGQGSHFFYLDPHTTRPALPLHSDPSNYSEEDLASVHTRRLRRLHITEMDPSMLIGFLIRDEADWEDWKKGVAETAGKPIIHVAAREPTFAAAGEEREGAIDEVQAFDDEEDEDLA</sequence>